<proteinExistence type="predicted"/>
<keyword evidence="3" id="KW-0732">Signal</keyword>
<feature type="chain" id="PRO_5011606215" evidence="3">
    <location>
        <begin position="21"/>
        <end position="1008"/>
    </location>
</feature>
<evidence type="ECO:0000313" key="4">
    <source>
        <dbReference type="EMBL" id="SFB95896.1"/>
    </source>
</evidence>
<feature type="repeat" description="TPR" evidence="1">
    <location>
        <begin position="625"/>
        <end position="658"/>
    </location>
</feature>
<sequence>MKKNIFLSACLISAFLSSQAQQTLSQRSDNELFNVGLELFDKKKYGAASEFFGQYIGLHKHDLRSIEAQYYKAYSDLQLFHPDAERQFKEFVTAHPDHPKAALAYFELGKFYYQQKNYPKVIEYFQLATPEKLSAAQQIEREFKLAYACLSEKDFEQAEKLFNRVKNSEHQYTASANYYAAYLNIKQQRYNEALIDLDKAEKNEAYAPTVPLMRANVYHKRKDFDKVIEIGEKALADTAKLVGTEEMSLLVGDAYYNKENYTKANQYFDVYLQSAKQPLAAPLQYRVAYALFRSGKTDKAIEAFKPLTQASQPDAESQPKDTLGQLANYYTGVAYLKAGNKSQALNAFDQARRNKAQSSVSEQAWFNYAKINYDAANYNEVIDILTVYLVKFPDSNNENEANEMLSESLLNSNNYDEALEHIGAIKKKTPRINAAFQRVSYLKGTQLYNENNLDNALQLFQKSLDNRIDNDITVAALFWLGEVYSAQKQYSDAIKQYEELMRVQGAVKSPYYLKMRYGLGYAFYNTKQYDKALIHFREYTNQLEKATAKQQYADALVRLADCYYIDKNYGQALKAYDKIIDRKDPESDYALYQKGLIFSASDRNDEAKKSFGTIIERYADSRFKDEATFQRAEIDLESGNYEAATSGFTAAIALNPKGSSVPYYYLKRAVAYSNLRQYDKSAADYKKILDEYPKHATANEALQGLQKVLTSAGTVDELNDYLTKYKNSNPEATDLENIEFDAAKGLYYSQKYDKAIKSLENFLNGYGQSGLAQEAKFLLAESYYRVGKRDKSIELHKELLSAKKNNTTNKSVMRLAELEYANANYKASQVYYNLLVNTASNKRELFNAWTGMMETYYQLANYDSVAYFAQTISAKDNAPIDAANKASLYAGKVAYAKGDYETATDELLNTANEAKDQYGAEAQYLLGEVFYKQKKYKESLQALYGVKDNFANYQKWNDKAYLLMADNFIAQNQYYQARATLSSIIENSPDNGTRDAAKQKLEQIKNKK</sequence>
<dbReference type="PANTHER" id="PTHR12558">
    <property type="entry name" value="CELL DIVISION CYCLE 16,23,27"/>
    <property type="match status" value="1"/>
</dbReference>
<dbReference type="InterPro" id="IPR011990">
    <property type="entry name" value="TPR-like_helical_dom_sf"/>
</dbReference>
<dbReference type="InterPro" id="IPR019734">
    <property type="entry name" value="TPR_rpt"/>
</dbReference>
<gene>
    <name evidence="4" type="ORF">SAMN05421780_102101</name>
</gene>
<dbReference type="PANTHER" id="PTHR12558:SF13">
    <property type="entry name" value="CELL DIVISION CYCLE PROTEIN 27 HOMOLOG"/>
    <property type="match status" value="1"/>
</dbReference>
<evidence type="ECO:0000256" key="1">
    <source>
        <dbReference type="PROSITE-ProRule" id="PRU00339"/>
    </source>
</evidence>
<dbReference type="Proteomes" id="UP000199514">
    <property type="component" value="Unassembled WGS sequence"/>
</dbReference>
<feature type="repeat" description="TPR" evidence="1">
    <location>
        <begin position="474"/>
        <end position="507"/>
    </location>
</feature>
<feature type="repeat" description="TPR" evidence="1">
    <location>
        <begin position="662"/>
        <end position="695"/>
    </location>
</feature>
<dbReference type="EMBL" id="FOLE01000002">
    <property type="protein sequence ID" value="SFB95896.1"/>
    <property type="molecule type" value="Genomic_DNA"/>
</dbReference>
<protein>
    <submittedName>
        <fullName evidence="4">Tetratricopeptide repeat-containing protein</fullName>
    </submittedName>
</protein>
<reference evidence="4 5" key="1">
    <citation type="submission" date="2016-10" db="EMBL/GenBank/DDBJ databases">
        <authorList>
            <person name="de Groot N.N."/>
        </authorList>
    </citation>
    <scope>NUCLEOTIDE SEQUENCE [LARGE SCALE GENOMIC DNA]</scope>
    <source>
        <strain evidence="4 5">DSM 6793</strain>
    </source>
</reference>
<feature type="region of interest" description="Disordered" evidence="2">
    <location>
        <begin position="988"/>
        <end position="1008"/>
    </location>
</feature>
<evidence type="ECO:0000313" key="5">
    <source>
        <dbReference type="Proteomes" id="UP000199514"/>
    </source>
</evidence>
<dbReference type="PROSITE" id="PS50005">
    <property type="entry name" value="TPR"/>
    <property type="match status" value="4"/>
</dbReference>
<dbReference type="SMART" id="SM00028">
    <property type="entry name" value="TPR"/>
    <property type="match status" value="15"/>
</dbReference>
<feature type="signal peptide" evidence="3">
    <location>
        <begin position="1"/>
        <end position="20"/>
    </location>
</feature>
<dbReference type="RefSeq" id="WP_143083865.1">
    <property type="nucleotide sequence ID" value="NZ_FOLE01000002.1"/>
</dbReference>
<keyword evidence="1" id="KW-0802">TPR repeat</keyword>
<dbReference type="SUPFAM" id="SSF48452">
    <property type="entry name" value="TPR-like"/>
    <property type="match status" value="6"/>
</dbReference>
<feature type="repeat" description="TPR" evidence="1">
    <location>
        <begin position="102"/>
        <end position="135"/>
    </location>
</feature>
<dbReference type="Pfam" id="PF13174">
    <property type="entry name" value="TPR_6"/>
    <property type="match status" value="3"/>
</dbReference>
<accession>A0A1I1FAC1</accession>
<organism evidence="4 5">
    <name type="scientific">Flexibacter flexilis DSM 6793</name>
    <dbReference type="NCBI Taxonomy" id="927664"/>
    <lineage>
        <taxon>Bacteria</taxon>
        <taxon>Pseudomonadati</taxon>
        <taxon>Bacteroidota</taxon>
        <taxon>Cytophagia</taxon>
        <taxon>Cytophagales</taxon>
        <taxon>Flexibacteraceae</taxon>
        <taxon>Flexibacter</taxon>
    </lineage>
</organism>
<dbReference type="Pfam" id="PF13432">
    <property type="entry name" value="TPR_16"/>
    <property type="match status" value="6"/>
</dbReference>
<dbReference type="Gene3D" id="1.25.40.10">
    <property type="entry name" value="Tetratricopeptide repeat domain"/>
    <property type="match status" value="8"/>
</dbReference>
<evidence type="ECO:0000256" key="2">
    <source>
        <dbReference type="SAM" id="MobiDB-lite"/>
    </source>
</evidence>
<dbReference type="STRING" id="927664.SAMN05421780_102101"/>
<name>A0A1I1FAC1_9BACT</name>
<feature type="compositionally biased region" description="Basic and acidic residues" evidence="2">
    <location>
        <begin position="992"/>
        <end position="1008"/>
    </location>
</feature>
<keyword evidence="5" id="KW-1185">Reference proteome</keyword>
<dbReference type="AlphaFoldDB" id="A0A1I1FAC1"/>
<evidence type="ECO:0000256" key="3">
    <source>
        <dbReference type="SAM" id="SignalP"/>
    </source>
</evidence>
<dbReference type="OrthoDB" id="9814448at2"/>